<dbReference type="Pfam" id="PF26176">
    <property type="entry name" value="zf_C2H2_17_2"/>
    <property type="match status" value="1"/>
</dbReference>
<dbReference type="OrthoDB" id="5062908at2759"/>
<organism evidence="3 4">
    <name type="scientific">Lepidopterella palustris CBS 459.81</name>
    <dbReference type="NCBI Taxonomy" id="1314670"/>
    <lineage>
        <taxon>Eukaryota</taxon>
        <taxon>Fungi</taxon>
        <taxon>Dikarya</taxon>
        <taxon>Ascomycota</taxon>
        <taxon>Pezizomycotina</taxon>
        <taxon>Dothideomycetes</taxon>
        <taxon>Pleosporomycetidae</taxon>
        <taxon>Mytilinidiales</taxon>
        <taxon>Argynnaceae</taxon>
        <taxon>Lepidopterella</taxon>
    </lineage>
</organism>
<protein>
    <submittedName>
        <fullName evidence="3">Uncharacterized protein</fullName>
    </submittedName>
</protein>
<gene>
    <name evidence="3" type="ORF">K432DRAFT_251792</name>
</gene>
<evidence type="ECO:0000259" key="1">
    <source>
        <dbReference type="Pfam" id="PF26176"/>
    </source>
</evidence>
<feature type="non-terminal residue" evidence="3">
    <location>
        <position position="1"/>
    </location>
</feature>
<evidence type="ECO:0000313" key="3">
    <source>
        <dbReference type="EMBL" id="OCK76508.1"/>
    </source>
</evidence>
<reference evidence="3 4" key="1">
    <citation type="journal article" date="2016" name="Nat. Commun.">
        <title>Ectomycorrhizal ecology is imprinted in the genome of the dominant symbiotic fungus Cenococcum geophilum.</title>
        <authorList>
            <consortium name="DOE Joint Genome Institute"/>
            <person name="Peter M."/>
            <person name="Kohler A."/>
            <person name="Ohm R.A."/>
            <person name="Kuo A."/>
            <person name="Krutzmann J."/>
            <person name="Morin E."/>
            <person name="Arend M."/>
            <person name="Barry K.W."/>
            <person name="Binder M."/>
            <person name="Choi C."/>
            <person name="Clum A."/>
            <person name="Copeland A."/>
            <person name="Grisel N."/>
            <person name="Haridas S."/>
            <person name="Kipfer T."/>
            <person name="LaButti K."/>
            <person name="Lindquist E."/>
            <person name="Lipzen A."/>
            <person name="Maire R."/>
            <person name="Meier B."/>
            <person name="Mihaltcheva S."/>
            <person name="Molinier V."/>
            <person name="Murat C."/>
            <person name="Poggeler S."/>
            <person name="Quandt C.A."/>
            <person name="Sperisen C."/>
            <person name="Tritt A."/>
            <person name="Tisserant E."/>
            <person name="Crous P.W."/>
            <person name="Henrissat B."/>
            <person name="Nehls U."/>
            <person name="Egli S."/>
            <person name="Spatafora J.W."/>
            <person name="Grigoriev I.V."/>
            <person name="Martin F.M."/>
        </authorList>
    </citation>
    <scope>NUCLEOTIDE SEQUENCE [LARGE SCALE GENOMIC DNA]</scope>
    <source>
        <strain evidence="3 4">CBS 459.81</strain>
    </source>
</reference>
<evidence type="ECO:0000259" key="2">
    <source>
        <dbReference type="Pfam" id="PF26177"/>
    </source>
</evidence>
<dbReference type="Pfam" id="PF26177">
    <property type="entry name" value="zf_C2H2_17_1st"/>
    <property type="match status" value="1"/>
</dbReference>
<name>A0A8E2E3A7_9PEZI</name>
<sequence>PKYSYKPTRLKCNYNIYVNSYLKPFKYKANLYTNIQFGSIACLLRHKRESYRIYSYSFKPYLYTHKDCKQSALGNKFLRRYNLLGHIKRAY</sequence>
<feature type="domain" description="C2H2-domain containing protein first zinc finger" evidence="2">
    <location>
        <begin position="23"/>
        <end position="49"/>
    </location>
</feature>
<dbReference type="Proteomes" id="UP000250266">
    <property type="component" value="Unassembled WGS sequence"/>
</dbReference>
<dbReference type="InterPro" id="IPR059009">
    <property type="entry name" value="Znf_C2H2_17_1st"/>
</dbReference>
<dbReference type="AlphaFoldDB" id="A0A8E2E3A7"/>
<feature type="domain" description="C2H2-domain containing protein second zinc finger" evidence="1">
    <location>
        <begin position="60"/>
        <end position="90"/>
    </location>
</feature>
<proteinExistence type="predicted"/>
<accession>A0A8E2E3A7</accession>
<dbReference type="InterPro" id="IPR059095">
    <property type="entry name" value="Znf_C2H2_17_2nd"/>
</dbReference>
<dbReference type="EMBL" id="KV745204">
    <property type="protein sequence ID" value="OCK76508.1"/>
    <property type="molecule type" value="Genomic_DNA"/>
</dbReference>
<evidence type="ECO:0000313" key="4">
    <source>
        <dbReference type="Proteomes" id="UP000250266"/>
    </source>
</evidence>
<feature type="non-terminal residue" evidence="3">
    <location>
        <position position="91"/>
    </location>
</feature>
<keyword evidence="4" id="KW-1185">Reference proteome</keyword>